<gene>
    <name evidence="1" type="ORF">ARTHRO_40165</name>
</gene>
<evidence type="ECO:0000313" key="1">
    <source>
        <dbReference type="EMBL" id="CDM95759.1"/>
    </source>
</evidence>
<accession>A0A9P1P1C9</accession>
<dbReference type="Proteomes" id="UP000032946">
    <property type="component" value="Chromosome"/>
</dbReference>
<evidence type="ECO:0000313" key="2">
    <source>
        <dbReference type="Proteomes" id="UP000032946"/>
    </source>
</evidence>
<proteinExistence type="predicted"/>
<reference evidence="1 2" key="1">
    <citation type="submission" date="2014-02" db="EMBL/GenBank/DDBJ databases">
        <authorList>
            <person name="Genoscope - CEA"/>
        </authorList>
    </citation>
    <scope>NUCLEOTIDE SEQUENCE [LARGE SCALE GENOMIC DNA]</scope>
    <source>
        <strain evidence="1 2">PCC 8005</strain>
    </source>
</reference>
<protein>
    <submittedName>
        <fullName evidence="1">Uncharacterized protein</fullName>
    </submittedName>
</protein>
<dbReference type="EMBL" id="FO818640">
    <property type="protein sequence ID" value="CDM95759.1"/>
    <property type="molecule type" value="Genomic_DNA"/>
</dbReference>
<name>A0A9P1P1C9_9CYAN</name>
<keyword evidence="2" id="KW-1185">Reference proteome</keyword>
<dbReference type="AlphaFoldDB" id="A0A9P1P1C9"/>
<organism evidence="1 2">
    <name type="scientific">Limnospira indica PCC 8005</name>
    <dbReference type="NCBI Taxonomy" id="376219"/>
    <lineage>
        <taxon>Bacteria</taxon>
        <taxon>Bacillati</taxon>
        <taxon>Cyanobacteriota</taxon>
        <taxon>Cyanophyceae</taxon>
        <taxon>Oscillatoriophycideae</taxon>
        <taxon>Oscillatoriales</taxon>
        <taxon>Sirenicapillariaceae</taxon>
        <taxon>Limnospira</taxon>
    </lineage>
</organism>
<sequence>MLAYFGHIQSTILAQMETPQELDTGGTPKYTSYAIISSQT</sequence>